<evidence type="ECO:0000256" key="1">
    <source>
        <dbReference type="SAM" id="MobiDB-lite"/>
    </source>
</evidence>
<reference evidence="2 3" key="1">
    <citation type="journal article" date="2019" name="Commun. Biol.">
        <title>The bagworm genome reveals a unique fibroin gene that provides high tensile strength.</title>
        <authorList>
            <person name="Kono N."/>
            <person name="Nakamura H."/>
            <person name="Ohtoshi R."/>
            <person name="Tomita M."/>
            <person name="Numata K."/>
            <person name="Arakawa K."/>
        </authorList>
    </citation>
    <scope>NUCLEOTIDE SEQUENCE [LARGE SCALE GENOMIC DNA]</scope>
</reference>
<dbReference type="AlphaFoldDB" id="A0A4C1Z7K1"/>
<accession>A0A4C1Z7K1</accession>
<gene>
    <name evidence="2" type="ORF">EVAR_63693_1</name>
</gene>
<evidence type="ECO:0000313" key="3">
    <source>
        <dbReference type="Proteomes" id="UP000299102"/>
    </source>
</evidence>
<dbReference type="EMBL" id="BGZK01001699">
    <property type="protein sequence ID" value="GBP84811.1"/>
    <property type="molecule type" value="Genomic_DNA"/>
</dbReference>
<feature type="compositionally biased region" description="Basic and acidic residues" evidence="1">
    <location>
        <begin position="58"/>
        <end position="82"/>
    </location>
</feature>
<proteinExistence type="predicted"/>
<comment type="caution">
    <text evidence="2">The sequence shown here is derived from an EMBL/GenBank/DDBJ whole genome shotgun (WGS) entry which is preliminary data.</text>
</comment>
<evidence type="ECO:0000313" key="2">
    <source>
        <dbReference type="EMBL" id="GBP84811.1"/>
    </source>
</evidence>
<feature type="compositionally biased region" description="Low complexity" evidence="1">
    <location>
        <begin position="44"/>
        <end position="55"/>
    </location>
</feature>
<keyword evidence="3" id="KW-1185">Reference proteome</keyword>
<sequence length="271" mass="30214">MMGGPNEPHFGEGQTLRAMVRQHKGRRWLLNFNQKIVEYLITSSSSTDTSSPGTTLARGRELRRPRRDVVRESAQEGPDGRPPETALARPQFTRAGFSADSLVSEHSLLSNMGLDIQRNAAARSSSHLHDHNRATNWSNLDRLNQNGPDLRICARSEAVPLGQFVRARIFHTPFLAGAARDQEELSVGTPTSFSTITAVSGIDGEVIGRRFVRTEKTRRWKTSTAWKNYDDHSLAGTAMLFSDIDPGPYRNGRRYLAPMNGYHHRLAVPPS</sequence>
<protein>
    <submittedName>
        <fullName evidence="2">Uncharacterized protein</fullName>
    </submittedName>
</protein>
<name>A0A4C1Z7K1_EUMVA</name>
<dbReference type="Proteomes" id="UP000299102">
    <property type="component" value="Unassembled WGS sequence"/>
</dbReference>
<organism evidence="2 3">
    <name type="scientific">Eumeta variegata</name>
    <name type="common">Bagworm moth</name>
    <name type="synonym">Eumeta japonica</name>
    <dbReference type="NCBI Taxonomy" id="151549"/>
    <lineage>
        <taxon>Eukaryota</taxon>
        <taxon>Metazoa</taxon>
        <taxon>Ecdysozoa</taxon>
        <taxon>Arthropoda</taxon>
        <taxon>Hexapoda</taxon>
        <taxon>Insecta</taxon>
        <taxon>Pterygota</taxon>
        <taxon>Neoptera</taxon>
        <taxon>Endopterygota</taxon>
        <taxon>Lepidoptera</taxon>
        <taxon>Glossata</taxon>
        <taxon>Ditrysia</taxon>
        <taxon>Tineoidea</taxon>
        <taxon>Psychidae</taxon>
        <taxon>Oiketicinae</taxon>
        <taxon>Eumeta</taxon>
    </lineage>
</organism>
<feature type="region of interest" description="Disordered" evidence="1">
    <location>
        <begin position="44"/>
        <end position="89"/>
    </location>
</feature>